<reference evidence="1" key="1">
    <citation type="submission" date="2025-08" db="UniProtKB">
        <authorList>
            <consortium name="RefSeq"/>
        </authorList>
    </citation>
    <scope>IDENTIFICATION</scope>
    <source>
        <tissue evidence="1">Whole insect</tissue>
    </source>
</reference>
<gene>
    <name evidence="1" type="primary">LOC114348030</name>
</gene>
<accession>A0A6P7GXK0</accession>
<name>A0A6P7GXK0_DIAVI</name>
<dbReference type="InParanoid" id="A0A6P7GXK0"/>
<protein>
    <submittedName>
        <fullName evidence="1">Uncharacterized protein LOC114348030</fullName>
    </submittedName>
</protein>
<proteinExistence type="predicted"/>
<dbReference type="RefSeq" id="XP_028154466.1">
    <property type="nucleotide sequence ID" value="XM_028298665.1"/>
</dbReference>
<evidence type="ECO:0000313" key="1">
    <source>
        <dbReference type="RefSeq" id="XP_028154466.1"/>
    </source>
</evidence>
<dbReference type="AlphaFoldDB" id="A0A6P7GXK0"/>
<sequence length="150" mass="17408">MTFYLLGTFFKSYLPNLILRDRHWTVEVLVESLWWSFKEWGPMTNPSKVMHIWGTPLYLGMGIVKFTTSQNQEIKMESLLDTVQLEWSLELADHVLMALRSLKQYGQISVKSPSPPKDGKCHDGHKLSLHLVVTHFNFFLQSQNKGKSLK</sequence>
<organism evidence="1">
    <name type="scientific">Diabrotica virgifera virgifera</name>
    <name type="common">western corn rootworm</name>
    <dbReference type="NCBI Taxonomy" id="50390"/>
    <lineage>
        <taxon>Eukaryota</taxon>
        <taxon>Metazoa</taxon>
        <taxon>Ecdysozoa</taxon>
        <taxon>Arthropoda</taxon>
        <taxon>Hexapoda</taxon>
        <taxon>Insecta</taxon>
        <taxon>Pterygota</taxon>
        <taxon>Neoptera</taxon>
        <taxon>Endopterygota</taxon>
        <taxon>Coleoptera</taxon>
        <taxon>Polyphaga</taxon>
        <taxon>Cucujiformia</taxon>
        <taxon>Chrysomeloidea</taxon>
        <taxon>Chrysomelidae</taxon>
        <taxon>Galerucinae</taxon>
        <taxon>Diabroticina</taxon>
        <taxon>Diabroticites</taxon>
        <taxon>Diabrotica</taxon>
    </lineage>
</organism>